<reference evidence="6 7" key="1">
    <citation type="journal article" date="2008" name="Int. J. Syst. Evol. Microbiol.">
        <title>Luteimonas marina sp. nov., isolated from seawater.</title>
        <authorList>
            <person name="Baik K.S."/>
            <person name="Park S.C."/>
            <person name="Kim M.S."/>
            <person name="Kim E.M."/>
            <person name="Park C."/>
            <person name="Chun J."/>
            <person name="Seong C.N."/>
        </authorList>
    </citation>
    <scope>NUCLEOTIDE SEQUENCE [LARGE SCALE GENOMIC DNA]</scope>
    <source>
        <strain evidence="6 7">FR1330</strain>
    </source>
</reference>
<dbReference type="OrthoDB" id="6089795at2"/>
<feature type="domain" description="EF-hand" evidence="5">
    <location>
        <begin position="125"/>
        <end position="151"/>
    </location>
</feature>
<keyword evidence="2" id="KW-0677">Repeat</keyword>
<evidence type="ECO:0000259" key="5">
    <source>
        <dbReference type="PROSITE" id="PS50222"/>
    </source>
</evidence>
<keyword evidence="7" id="KW-1185">Reference proteome</keyword>
<evidence type="ECO:0000256" key="4">
    <source>
        <dbReference type="SAM" id="SignalP"/>
    </source>
</evidence>
<evidence type="ECO:0000256" key="3">
    <source>
        <dbReference type="SAM" id="MobiDB-lite"/>
    </source>
</evidence>
<organism evidence="6 7">
    <name type="scientific">Luteimonas marina</name>
    <dbReference type="NCBI Taxonomy" id="488485"/>
    <lineage>
        <taxon>Bacteria</taxon>
        <taxon>Pseudomonadati</taxon>
        <taxon>Pseudomonadota</taxon>
        <taxon>Gammaproteobacteria</taxon>
        <taxon>Lysobacterales</taxon>
        <taxon>Lysobacteraceae</taxon>
        <taxon>Luteimonas</taxon>
    </lineage>
</organism>
<dbReference type="SUPFAM" id="SSF47473">
    <property type="entry name" value="EF-hand"/>
    <property type="match status" value="2"/>
</dbReference>
<dbReference type="Gene3D" id="1.10.238.10">
    <property type="entry name" value="EF-hand"/>
    <property type="match status" value="3"/>
</dbReference>
<feature type="region of interest" description="Disordered" evidence="3">
    <location>
        <begin position="85"/>
        <end position="134"/>
    </location>
</feature>
<feature type="compositionally biased region" description="Basic and acidic residues" evidence="3">
    <location>
        <begin position="124"/>
        <end position="134"/>
    </location>
</feature>
<sequence>MSTRRAGGALTPSRRHWSRMARTHMNHKTLFIALALALATAATAMAAEPSATSQRASKATLDANGDGVIDRAEAAKFPRLAEKFDTLDKNGDGKLDASERPQRKHGRHGRRGDHGARGFGGHGGIERLDKDGDGRISRAELEAGKAGRGDRPNPLVEHFAAIDANKDGHLVRSEVNAWHEKQRPLREAEMRKRFDEKFAEADLNKDGKLSRVEVDEKMPRLAKRFAWLDENRDGFLSRAELQPPKR</sequence>
<feature type="domain" description="EF-hand" evidence="5">
    <location>
        <begin position="189"/>
        <end position="224"/>
    </location>
</feature>
<dbReference type="PROSITE" id="PS00018">
    <property type="entry name" value="EF_HAND_1"/>
    <property type="match status" value="3"/>
</dbReference>
<feature type="compositionally biased region" description="Basic residues" evidence="3">
    <location>
        <begin position="102"/>
        <end position="111"/>
    </location>
</feature>
<dbReference type="InterPro" id="IPR018247">
    <property type="entry name" value="EF_Hand_1_Ca_BS"/>
</dbReference>
<keyword evidence="1" id="KW-0479">Metal-binding</keyword>
<proteinExistence type="predicted"/>
<evidence type="ECO:0000313" key="7">
    <source>
        <dbReference type="Proteomes" id="UP000319980"/>
    </source>
</evidence>
<feature type="chain" id="PRO_5022787006" description="EF-hand domain-containing protein" evidence="4">
    <location>
        <begin position="47"/>
        <end position="246"/>
    </location>
</feature>
<evidence type="ECO:0000256" key="2">
    <source>
        <dbReference type="ARBA" id="ARBA00022737"/>
    </source>
</evidence>
<dbReference type="GO" id="GO:0005509">
    <property type="term" value="F:calcium ion binding"/>
    <property type="evidence" value="ECO:0007669"/>
    <property type="project" value="InterPro"/>
</dbReference>
<evidence type="ECO:0000256" key="1">
    <source>
        <dbReference type="ARBA" id="ARBA00022723"/>
    </source>
</evidence>
<keyword evidence="4" id="KW-0732">Signal</keyword>
<dbReference type="InterPro" id="IPR011992">
    <property type="entry name" value="EF-hand-dom_pair"/>
</dbReference>
<dbReference type="PANTHER" id="PTHR10827:SF98">
    <property type="entry name" value="45 KDA CALCIUM-BINDING PROTEIN"/>
    <property type="match status" value="1"/>
</dbReference>
<feature type="signal peptide" evidence="4">
    <location>
        <begin position="1"/>
        <end position="46"/>
    </location>
</feature>
<evidence type="ECO:0000313" key="6">
    <source>
        <dbReference type="EMBL" id="TWT21351.1"/>
    </source>
</evidence>
<dbReference type="Proteomes" id="UP000319980">
    <property type="component" value="Unassembled WGS sequence"/>
</dbReference>
<comment type="caution">
    <text evidence="6">The sequence shown here is derived from an EMBL/GenBank/DDBJ whole genome shotgun (WGS) entry which is preliminary data.</text>
</comment>
<feature type="compositionally biased region" description="Basic and acidic residues" evidence="3">
    <location>
        <begin position="85"/>
        <end position="101"/>
    </location>
</feature>
<gene>
    <name evidence="6" type="ORF">FQY83_08330</name>
</gene>
<dbReference type="Pfam" id="PF13202">
    <property type="entry name" value="EF-hand_5"/>
    <property type="match status" value="5"/>
</dbReference>
<name>A0A5C5U4P0_9GAMM</name>
<dbReference type="EMBL" id="VOHK01000003">
    <property type="protein sequence ID" value="TWT21351.1"/>
    <property type="molecule type" value="Genomic_DNA"/>
</dbReference>
<dbReference type="InterPro" id="IPR002048">
    <property type="entry name" value="EF_hand_dom"/>
</dbReference>
<accession>A0A5C5U4P0</accession>
<dbReference type="PANTHER" id="PTHR10827">
    <property type="entry name" value="RETICULOCALBIN"/>
    <property type="match status" value="1"/>
</dbReference>
<dbReference type="PROSITE" id="PS50222">
    <property type="entry name" value="EF_HAND_2"/>
    <property type="match status" value="2"/>
</dbReference>
<dbReference type="AlphaFoldDB" id="A0A5C5U4P0"/>
<protein>
    <recommendedName>
        <fullName evidence="5">EF-hand domain-containing protein</fullName>
    </recommendedName>
</protein>